<evidence type="ECO:0000313" key="3">
    <source>
        <dbReference type="Proteomes" id="UP001303647"/>
    </source>
</evidence>
<sequence>MRQRCSTRFFSELARRNRHNIRTLRQAPIAEISGALGDLGTLLPLMIALALQGSIDLPSTLVFTGLFNIVTGIVFGIPLPVQPMKAIAASALATNLSLHTTTAAGALVSLAVLLLSATGAIGLLTARTPVPIVKGIQLGAALRLVGSGAALILPLAWLPQPPGALFALDSRLAAIIAFLVLFLTQRAPRFPYALLLFLLGLLTAFFVSSPSLTLSTTNHRWSPFFHLRLPAFTSPAAWTTALSQLPLTTLNSVVAVSALATDLAASWEMTAAASAASPPSATALGFSVAAMNLAGCWFGAMPVCHGAGGLAAQVRFGARSGASVVLLGIAKLALGLFASLPSSSSSSSSSTVVDVLWRFPKGVLGVMVVAAGLELGKVGVGFDDRVWEGSEGVDREGSGVVVRRRGKEREERWMVMMVTAAGTLAFKNDAVGFLAGCCCHGAYKVSDWAERRGVLRGEGERRPLLR</sequence>
<evidence type="ECO:0000256" key="1">
    <source>
        <dbReference type="SAM" id="Phobius"/>
    </source>
</evidence>
<keyword evidence="1" id="KW-0472">Membrane</keyword>
<dbReference type="EMBL" id="MU857768">
    <property type="protein sequence ID" value="KAK4243952.1"/>
    <property type="molecule type" value="Genomic_DNA"/>
</dbReference>
<keyword evidence="1" id="KW-0812">Transmembrane</keyword>
<dbReference type="PANTHER" id="PTHR31970">
    <property type="match status" value="1"/>
</dbReference>
<reference evidence="2" key="1">
    <citation type="journal article" date="2023" name="Mol. Phylogenet. Evol.">
        <title>Genome-scale phylogeny and comparative genomics of the fungal order Sordariales.</title>
        <authorList>
            <person name="Hensen N."/>
            <person name="Bonometti L."/>
            <person name="Westerberg I."/>
            <person name="Brannstrom I.O."/>
            <person name="Guillou S."/>
            <person name="Cros-Aarteil S."/>
            <person name="Calhoun S."/>
            <person name="Haridas S."/>
            <person name="Kuo A."/>
            <person name="Mondo S."/>
            <person name="Pangilinan J."/>
            <person name="Riley R."/>
            <person name="LaButti K."/>
            <person name="Andreopoulos B."/>
            <person name="Lipzen A."/>
            <person name="Chen C."/>
            <person name="Yan M."/>
            <person name="Daum C."/>
            <person name="Ng V."/>
            <person name="Clum A."/>
            <person name="Steindorff A."/>
            <person name="Ohm R.A."/>
            <person name="Martin F."/>
            <person name="Silar P."/>
            <person name="Natvig D.O."/>
            <person name="Lalanne C."/>
            <person name="Gautier V."/>
            <person name="Ament-Velasquez S.L."/>
            <person name="Kruys A."/>
            <person name="Hutchinson M.I."/>
            <person name="Powell A.J."/>
            <person name="Barry K."/>
            <person name="Miller A.N."/>
            <person name="Grigoriev I.V."/>
            <person name="Debuchy R."/>
            <person name="Gladieux P."/>
            <person name="Hiltunen Thoren M."/>
            <person name="Johannesson H."/>
        </authorList>
    </citation>
    <scope>NUCLEOTIDE SEQUENCE</scope>
    <source>
        <strain evidence="2">CBS 359.72</strain>
    </source>
</reference>
<feature type="transmembrane region" description="Helical" evidence="1">
    <location>
        <begin position="138"/>
        <end position="158"/>
    </location>
</feature>
<dbReference type="Pfam" id="PF16983">
    <property type="entry name" value="MFS_MOT1"/>
    <property type="match status" value="2"/>
</dbReference>
<protein>
    <recommendedName>
        <fullName evidence="4">Sulfate transporter</fullName>
    </recommendedName>
</protein>
<dbReference type="AlphaFoldDB" id="A0AAN7CMV0"/>
<evidence type="ECO:0000313" key="2">
    <source>
        <dbReference type="EMBL" id="KAK4243952.1"/>
    </source>
</evidence>
<reference evidence="2" key="2">
    <citation type="submission" date="2023-05" db="EMBL/GenBank/DDBJ databases">
        <authorList>
            <consortium name="Lawrence Berkeley National Laboratory"/>
            <person name="Steindorff A."/>
            <person name="Hensen N."/>
            <person name="Bonometti L."/>
            <person name="Westerberg I."/>
            <person name="Brannstrom I.O."/>
            <person name="Guillou S."/>
            <person name="Cros-Aarteil S."/>
            <person name="Calhoun S."/>
            <person name="Haridas S."/>
            <person name="Kuo A."/>
            <person name="Mondo S."/>
            <person name="Pangilinan J."/>
            <person name="Riley R."/>
            <person name="Labutti K."/>
            <person name="Andreopoulos B."/>
            <person name="Lipzen A."/>
            <person name="Chen C."/>
            <person name="Yanf M."/>
            <person name="Daum C."/>
            <person name="Ng V."/>
            <person name="Clum A."/>
            <person name="Ohm R."/>
            <person name="Martin F."/>
            <person name="Silar P."/>
            <person name="Natvig D."/>
            <person name="Lalanne C."/>
            <person name="Gautier V."/>
            <person name="Ament-Velasquez S.L."/>
            <person name="Kruys A."/>
            <person name="Hutchinson M.I."/>
            <person name="Powell A.J."/>
            <person name="Barry K."/>
            <person name="Miller A.N."/>
            <person name="Grigoriev I.V."/>
            <person name="Debuchy R."/>
            <person name="Gladieux P."/>
            <person name="Thoren M.H."/>
            <person name="Johannesson H."/>
        </authorList>
    </citation>
    <scope>NUCLEOTIDE SEQUENCE</scope>
    <source>
        <strain evidence="2">CBS 359.72</strain>
    </source>
</reference>
<dbReference type="PANTHER" id="PTHR31970:SF9">
    <property type="entry name" value="MOLYBDATE TRANSPORTER 2"/>
    <property type="match status" value="1"/>
</dbReference>
<name>A0AAN7CMV0_9PEZI</name>
<proteinExistence type="predicted"/>
<dbReference type="Proteomes" id="UP001303647">
    <property type="component" value="Unassembled WGS sequence"/>
</dbReference>
<organism evidence="2 3">
    <name type="scientific">Corynascus novoguineensis</name>
    <dbReference type="NCBI Taxonomy" id="1126955"/>
    <lineage>
        <taxon>Eukaryota</taxon>
        <taxon>Fungi</taxon>
        <taxon>Dikarya</taxon>
        <taxon>Ascomycota</taxon>
        <taxon>Pezizomycotina</taxon>
        <taxon>Sordariomycetes</taxon>
        <taxon>Sordariomycetidae</taxon>
        <taxon>Sordariales</taxon>
        <taxon>Chaetomiaceae</taxon>
        <taxon>Corynascus</taxon>
    </lineage>
</organism>
<gene>
    <name evidence="2" type="ORF">C7999DRAFT_17753</name>
</gene>
<dbReference type="InterPro" id="IPR031563">
    <property type="entry name" value="MOT1/MOT2"/>
</dbReference>
<feature type="transmembrane region" description="Helical" evidence="1">
    <location>
        <begin position="190"/>
        <end position="208"/>
    </location>
</feature>
<comment type="caution">
    <text evidence="2">The sequence shown here is derived from an EMBL/GenBank/DDBJ whole genome shotgun (WGS) entry which is preliminary data.</text>
</comment>
<keyword evidence="1" id="KW-1133">Transmembrane helix</keyword>
<dbReference type="GO" id="GO:0015098">
    <property type="term" value="F:molybdate ion transmembrane transporter activity"/>
    <property type="evidence" value="ECO:0007669"/>
    <property type="project" value="InterPro"/>
</dbReference>
<evidence type="ECO:0008006" key="4">
    <source>
        <dbReference type="Google" id="ProtNLM"/>
    </source>
</evidence>
<keyword evidence="3" id="KW-1185">Reference proteome</keyword>
<feature type="transmembrane region" description="Helical" evidence="1">
    <location>
        <begin position="101"/>
        <end position="126"/>
    </location>
</feature>
<accession>A0AAN7CMV0</accession>
<feature type="transmembrane region" description="Helical" evidence="1">
    <location>
        <begin position="61"/>
        <end position="81"/>
    </location>
</feature>
<feature type="transmembrane region" description="Helical" evidence="1">
    <location>
        <begin position="164"/>
        <end position="183"/>
    </location>
</feature>